<keyword evidence="11" id="KW-1185">Reference proteome</keyword>
<dbReference type="InterPro" id="IPR003593">
    <property type="entry name" value="AAA+_ATPase"/>
</dbReference>
<evidence type="ECO:0000256" key="7">
    <source>
        <dbReference type="ARBA" id="ARBA00022970"/>
    </source>
</evidence>
<accession>A0A1D8JG30</accession>
<dbReference type="InterPro" id="IPR027417">
    <property type="entry name" value="P-loop_NTPase"/>
</dbReference>
<dbReference type="InterPro" id="IPR017871">
    <property type="entry name" value="ABC_transporter-like_CS"/>
</dbReference>
<keyword evidence="5" id="KW-0067">ATP-binding</keyword>
<dbReference type="InterPro" id="IPR050086">
    <property type="entry name" value="MetN_ABC_transporter-like"/>
</dbReference>
<dbReference type="Proteomes" id="UP000185746">
    <property type="component" value="Chromosome"/>
</dbReference>
<comment type="similarity">
    <text evidence="1">Belongs to the ABC transporter superfamily.</text>
</comment>
<gene>
    <name evidence="10" type="ORF">BI350_09020</name>
</gene>
<dbReference type="InterPro" id="IPR003439">
    <property type="entry name" value="ABC_transporter-like_ATP-bd"/>
</dbReference>
<reference evidence="10 11" key="1">
    <citation type="submission" date="2016-09" db="EMBL/GenBank/DDBJ databases">
        <title>Complete genome sequence of the Lysinibacillus sphaericus LMG 22257, a specie of Bacillus with ureolytic activity that can effectively biodeposit calcium carbonate.</title>
        <authorList>
            <person name="Yan W."/>
        </authorList>
    </citation>
    <scope>NUCLEOTIDE SEQUENCE [LARGE SCALE GENOMIC DNA]</scope>
    <source>
        <strain evidence="10 11">LMG 22257</strain>
    </source>
</reference>
<feature type="domain" description="ABC transporter" evidence="9">
    <location>
        <begin position="2"/>
        <end position="237"/>
    </location>
</feature>
<dbReference type="KEGG" id="surl:BI350_09020"/>
<proteinExistence type="inferred from homology"/>
<evidence type="ECO:0000259" key="9">
    <source>
        <dbReference type="PROSITE" id="PS50893"/>
    </source>
</evidence>
<dbReference type="GO" id="GO:0005886">
    <property type="term" value="C:plasma membrane"/>
    <property type="evidence" value="ECO:0007669"/>
    <property type="project" value="UniProtKB-ARBA"/>
</dbReference>
<dbReference type="SUPFAM" id="SSF52540">
    <property type="entry name" value="P-loop containing nucleoside triphosphate hydrolases"/>
    <property type="match status" value="1"/>
</dbReference>
<keyword evidence="7" id="KW-0029">Amino-acid transport</keyword>
<evidence type="ECO:0000256" key="2">
    <source>
        <dbReference type="ARBA" id="ARBA00022448"/>
    </source>
</evidence>
<keyword evidence="6" id="KW-1278">Translocase</keyword>
<dbReference type="FunFam" id="3.40.50.300:FF:000056">
    <property type="entry name" value="Cell division ATP-binding protein FtsE"/>
    <property type="match status" value="1"/>
</dbReference>
<sequence length="245" mass="27364">MIELIDIEKSFGDIKAVRPLSLTIHKGEIHGIVGTSGAGKSTLIRMMNLLERPDKGTVRVGSQNLTSLTERDLRKARQRIGMIFQQFQLVLNRTVAENVEMPLELVGFKKSERKKRVKECLQFVGIADKHDAYPAELSGGQKQRVAIARALANHPSVLLCDEPTSSLDPETTLEVLQVLHHIKQTLGVTIVIVTHEMDVIKSICERVSIMKNGQLIDSFAIQPVGIIQKEDQYIEDLRKLAVVNK</sequence>
<keyword evidence="8" id="KW-0472">Membrane</keyword>
<dbReference type="RefSeq" id="WP_075527796.1">
    <property type="nucleotide sequence ID" value="NZ_CP017560.1"/>
</dbReference>
<keyword evidence="4" id="KW-0547">Nucleotide-binding</keyword>
<evidence type="ECO:0000256" key="1">
    <source>
        <dbReference type="ARBA" id="ARBA00005417"/>
    </source>
</evidence>
<dbReference type="GO" id="GO:0016887">
    <property type="term" value="F:ATP hydrolysis activity"/>
    <property type="evidence" value="ECO:0007669"/>
    <property type="project" value="InterPro"/>
</dbReference>
<evidence type="ECO:0000256" key="6">
    <source>
        <dbReference type="ARBA" id="ARBA00022967"/>
    </source>
</evidence>
<evidence type="ECO:0000256" key="8">
    <source>
        <dbReference type="ARBA" id="ARBA00023136"/>
    </source>
</evidence>
<dbReference type="EMBL" id="CP017560">
    <property type="protein sequence ID" value="AOV07663.1"/>
    <property type="molecule type" value="Genomic_DNA"/>
</dbReference>
<dbReference type="PROSITE" id="PS50893">
    <property type="entry name" value="ABC_TRANSPORTER_2"/>
    <property type="match status" value="1"/>
</dbReference>
<dbReference type="Pfam" id="PF00005">
    <property type="entry name" value="ABC_tran"/>
    <property type="match status" value="1"/>
</dbReference>
<evidence type="ECO:0000256" key="4">
    <source>
        <dbReference type="ARBA" id="ARBA00022741"/>
    </source>
</evidence>
<evidence type="ECO:0000313" key="10">
    <source>
        <dbReference type="EMBL" id="AOV07663.1"/>
    </source>
</evidence>
<name>A0A1D8JG30_9BACL</name>
<dbReference type="Gene3D" id="3.40.50.300">
    <property type="entry name" value="P-loop containing nucleotide triphosphate hydrolases"/>
    <property type="match status" value="1"/>
</dbReference>
<keyword evidence="2" id="KW-0813">Transport</keyword>
<dbReference type="GO" id="GO:0006865">
    <property type="term" value="P:amino acid transport"/>
    <property type="evidence" value="ECO:0007669"/>
    <property type="project" value="UniProtKB-KW"/>
</dbReference>
<dbReference type="PANTHER" id="PTHR43166">
    <property type="entry name" value="AMINO ACID IMPORT ATP-BINDING PROTEIN"/>
    <property type="match status" value="1"/>
</dbReference>
<organism evidence="10 11">
    <name type="scientific">Sporosarcina ureilytica</name>
    <dbReference type="NCBI Taxonomy" id="298596"/>
    <lineage>
        <taxon>Bacteria</taxon>
        <taxon>Bacillati</taxon>
        <taxon>Bacillota</taxon>
        <taxon>Bacilli</taxon>
        <taxon>Bacillales</taxon>
        <taxon>Caryophanaceae</taxon>
        <taxon>Sporosarcina</taxon>
    </lineage>
</organism>
<dbReference type="GO" id="GO:0005524">
    <property type="term" value="F:ATP binding"/>
    <property type="evidence" value="ECO:0007669"/>
    <property type="project" value="UniProtKB-KW"/>
</dbReference>
<keyword evidence="3" id="KW-1003">Cell membrane</keyword>
<evidence type="ECO:0000256" key="3">
    <source>
        <dbReference type="ARBA" id="ARBA00022475"/>
    </source>
</evidence>
<evidence type="ECO:0000256" key="5">
    <source>
        <dbReference type="ARBA" id="ARBA00022840"/>
    </source>
</evidence>
<protein>
    <recommendedName>
        <fullName evidence="9">ABC transporter domain-containing protein</fullName>
    </recommendedName>
</protein>
<dbReference type="AlphaFoldDB" id="A0A1D8JG30"/>
<dbReference type="SMART" id="SM00382">
    <property type="entry name" value="AAA"/>
    <property type="match status" value="1"/>
</dbReference>
<dbReference type="PROSITE" id="PS00211">
    <property type="entry name" value="ABC_TRANSPORTER_1"/>
    <property type="match status" value="1"/>
</dbReference>
<evidence type="ECO:0000313" key="11">
    <source>
        <dbReference type="Proteomes" id="UP000185746"/>
    </source>
</evidence>
<dbReference type="PANTHER" id="PTHR43166:SF30">
    <property type="entry name" value="METHIONINE IMPORT ATP-BINDING PROTEIN METN"/>
    <property type="match status" value="1"/>
</dbReference>